<comment type="caution">
    <text evidence="2">The sequence shown here is derived from an EMBL/GenBank/DDBJ whole genome shotgun (WGS) entry which is preliminary data.</text>
</comment>
<protein>
    <submittedName>
        <fullName evidence="2">Uncharacterized protein</fullName>
    </submittedName>
</protein>
<name>A0A433Q897_9FUNG</name>
<evidence type="ECO:0000313" key="2">
    <source>
        <dbReference type="EMBL" id="RUS25996.1"/>
    </source>
</evidence>
<feature type="compositionally biased region" description="Basic residues" evidence="1">
    <location>
        <begin position="533"/>
        <end position="543"/>
    </location>
</feature>
<feature type="compositionally biased region" description="Low complexity" evidence="1">
    <location>
        <begin position="349"/>
        <end position="362"/>
    </location>
</feature>
<accession>A0A433Q897</accession>
<reference evidence="2 3" key="1">
    <citation type="journal article" date="2018" name="New Phytol.">
        <title>Phylogenomics of Endogonaceae and evolution of mycorrhizas within Mucoromycota.</title>
        <authorList>
            <person name="Chang Y."/>
            <person name="Desiro A."/>
            <person name="Na H."/>
            <person name="Sandor L."/>
            <person name="Lipzen A."/>
            <person name="Clum A."/>
            <person name="Barry K."/>
            <person name="Grigoriev I.V."/>
            <person name="Martin F.M."/>
            <person name="Stajich J.E."/>
            <person name="Smith M.E."/>
            <person name="Bonito G."/>
            <person name="Spatafora J.W."/>
        </authorList>
    </citation>
    <scope>NUCLEOTIDE SEQUENCE [LARGE SCALE GENOMIC DNA]</scope>
    <source>
        <strain evidence="2 3">AD002</strain>
    </source>
</reference>
<dbReference type="EMBL" id="RBNJ01011494">
    <property type="protein sequence ID" value="RUS25996.1"/>
    <property type="molecule type" value="Genomic_DNA"/>
</dbReference>
<organism evidence="2 3">
    <name type="scientific">Jimgerdemannia flammicorona</name>
    <dbReference type="NCBI Taxonomy" id="994334"/>
    <lineage>
        <taxon>Eukaryota</taxon>
        <taxon>Fungi</taxon>
        <taxon>Fungi incertae sedis</taxon>
        <taxon>Mucoromycota</taxon>
        <taxon>Mucoromycotina</taxon>
        <taxon>Endogonomycetes</taxon>
        <taxon>Endogonales</taxon>
        <taxon>Endogonaceae</taxon>
        <taxon>Jimgerdemannia</taxon>
    </lineage>
</organism>
<proteinExistence type="predicted"/>
<keyword evidence="3" id="KW-1185">Reference proteome</keyword>
<dbReference type="Proteomes" id="UP000274822">
    <property type="component" value="Unassembled WGS sequence"/>
</dbReference>
<feature type="compositionally biased region" description="Low complexity" evidence="1">
    <location>
        <begin position="485"/>
        <end position="523"/>
    </location>
</feature>
<feature type="compositionally biased region" description="Basic residues" evidence="1">
    <location>
        <begin position="191"/>
        <end position="201"/>
    </location>
</feature>
<evidence type="ECO:0000256" key="1">
    <source>
        <dbReference type="SAM" id="MobiDB-lite"/>
    </source>
</evidence>
<feature type="region of interest" description="Disordered" evidence="1">
    <location>
        <begin position="121"/>
        <end position="568"/>
    </location>
</feature>
<feature type="compositionally biased region" description="Pro residues" evidence="1">
    <location>
        <begin position="1"/>
        <end position="13"/>
    </location>
</feature>
<feature type="compositionally biased region" description="Polar residues" evidence="1">
    <location>
        <begin position="220"/>
        <end position="229"/>
    </location>
</feature>
<dbReference type="AlphaFoldDB" id="A0A433Q897"/>
<feature type="region of interest" description="Disordered" evidence="1">
    <location>
        <begin position="1"/>
        <end position="105"/>
    </location>
</feature>
<feature type="compositionally biased region" description="Polar residues" evidence="1">
    <location>
        <begin position="368"/>
        <end position="382"/>
    </location>
</feature>
<gene>
    <name evidence="2" type="ORF">BC938DRAFT_471374</name>
</gene>
<sequence>MFSPHPSTPPPLHPSTTAMHPATFENINPKRKVVVTYGKRNRLSRADEATPEPFLSDAPQPPRSSKGLDLTNIQNARLRRQPANEASVDNQSPESLPRVLGKRNTSAGSLVQSYALMTVSDQTRDSLPSPSKRKRIGPKRDDRDIYEFPEEEDEATMQVDIMLPRYRSKSQKASSHTSPPKPEPEPNVARKSPHIISRRKTASPAFSDVENPWAPPKPSSRGSVSTSRNPAPPPTDHGDGALKPSRPKQPPATATTNPPSITYADATKPLPRSPRSRRTMSPTSDGEYDRTTFPPRSPKSTRARPKPAFELMDIASSRRPKPHRRIQNMAVELPIGATIPTDDAQLDASNPSSPGSNSTSGSHEPTDRSSTPVFQKSMSDNAAASPPQLPPQVLPAFRKTTTSDTVTTIAGRTSRESSLWYMFDNASSSSSGAEAPRTVRSSAKRPAAPARRPNLVARMIQNQNQVQSAPPDDRAERNLFSIIETTSSPTSSPSTPVSASSSSQLPIQSVPTPSPDSDPASSDPQPPPSIAPAHHKPVPKRAFGRSVSSIDKLSDMVPPSARRWNSEVGAMPVDEEIEPPPLLLAPTGPAHPTRLRMGAAGAFWDRVPREPRGRE</sequence>
<evidence type="ECO:0000313" key="3">
    <source>
        <dbReference type="Proteomes" id="UP000274822"/>
    </source>
</evidence>
<feature type="compositionally biased region" description="Polar residues" evidence="1">
    <location>
        <begin position="399"/>
        <end position="411"/>
    </location>
</feature>
<feature type="compositionally biased region" description="Basic residues" evidence="1">
    <location>
        <begin position="29"/>
        <end position="43"/>
    </location>
</feature>